<evidence type="ECO:0000256" key="2">
    <source>
        <dbReference type="SAM" id="MobiDB-lite"/>
    </source>
</evidence>
<dbReference type="OrthoDB" id="9954537at2"/>
<proteinExistence type="predicted"/>
<name>A0A9X5C720_9FIRM</name>
<feature type="region of interest" description="Disordered" evidence="2">
    <location>
        <begin position="214"/>
        <end position="246"/>
    </location>
</feature>
<dbReference type="AlphaFoldDB" id="A0A9X5C720"/>
<protein>
    <submittedName>
        <fullName evidence="3">Uncharacterized protein</fullName>
    </submittedName>
</protein>
<dbReference type="RefSeq" id="WP_004069228.1">
    <property type="nucleotide sequence ID" value="NZ_VIRB01000025.1"/>
</dbReference>
<feature type="region of interest" description="Disordered" evidence="2">
    <location>
        <begin position="110"/>
        <end position="129"/>
    </location>
</feature>
<evidence type="ECO:0000313" key="4">
    <source>
        <dbReference type="Proteomes" id="UP000474104"/>
    </source>
</evidence>
<organism evidence="3 4">
    <name type="scientific">Schaedlerella arabinosiphila</name>
    <dbReference type="NCBI Taxonomy" id="2044587"/>
    <lineage>
        <taxon>Bacteria</taxon>
        <taxon>Bacillati</taxon>
        <taxon>Bacillota</taxon>
        <taxon>Clostridia</taxon>
        <taxon>Lachnospirales</taxon>
        <taxon>Lachnospiraceae</taxon>
        <taxon>Schaedlerella</taxon>
    </lineage>
</organism>
<feature type="compositionally biased region" description="Basic and acidic residues" evidence="2">
    <location>
        <begin position="215"/>
        <end position="231"/>
    </location>
</feature>
<gene>
    <name evidence="3" type="ORF">FMM80_02725</name>
</gene>
<accession>A0A9X5C720</accession>
<dbReference type="EMBL" id="VIRB01000025">
    <property type="protein sequence ID" value="NDO67698.1"/>
    <property type="molecule type" value="Genomic_DNA"/>
</dbReference>
<evidence type="ECO:0000313" key="3">
    <source>
        <dbReference type="EMBL" id="NDO67698.1"/>
    </source>
</evidence>
<evidence type="ECO:0000256" key="1">
    <source>
        <dbReference type="SAM" id="Coils"/>
    </source>
</evidence>
<keyword evidence="1" id="KW-0175">Coiled coil</keyword>
<reference evidence="3 4" key="1">
    <citation type="submission" date="2019-07" db="EMBL/GenBank/DDBJ databases">
        <title>Draft genome sequences of 15 bacterial species constituting the stable defined intestinal microbiota of the GM15 gnotobiotic mouse model.</title>
        <authorList>
            <person name="Elie C."/>
            <person name="Mathieu A."/>
            <person name="Saliou A."/>
            <person name="Darnaud M."/>
            <person name="Leulier F."/>
            <person name="Tamellini A."/>
        </authorList>
    </citation>
    <scope>NUCLEOTIDE SEQUENCE [LARGE SCALE GENOMIC DNA]</scope>
    <source>
        <strain evidence="4">ASF 502</strain>
    </source>
</reference>
<comment type="caution">
    <text evidence="3">The sequence shown here is derived from an EMBL/GenBank/DDBJ whole genome shotgun (WGS) entry which is preliminary data.</text>
</comment>
<dbReference type="Proteomes" id="UP000474104">
    <property type="component" value="Unassembled WGS sequence"/>
</dbReference>
<feature type="coiled-coil region" evidence="1">
    <location>
        <begin position="83"/>
        <end position="110"/>
    </location>
</feature>
<sequence>MKLNFNPVSQNQIFNAYRINQSAAAKTGKADSAQAQESRLDLAVISQKGRKGSLIETLMKQKMNITDQKNSLISSAKKDGRSMDSIKSQVEAYEKQLKDIDQQISEAMAKEMEKQAEKSKKDEKPKTEQEIENARLANVMNLSQGLEKAEVVDSVKTRVDGEACVLKSEIAMDKMYGASLESTADRVSDKEEKLAELEKKSAELLSEVGEIVAETAEKAEEQNEIAASKEKEDEEEEKGEEQTADA</sequence>
<feature type="compositionally biased region" description="Acidic residues" evidence="2">
    <location>
        <begin position="232"/>
        <end position="246"/>
    </location>
</feature>